<name>A0A8J3YZF7_9ACTN</name>
<sequence>MTPELKAGDRNVIDGEVVAARVVRPPARRGGVRVLPTVTAVLLLATAIFGTLFVRERSAHDEDRRHLRTQTARSAQRAAAVAAELAVVRAQRDRLARAESMALSPAAAAAIRACVRHYADLERALSVPVGPVQPVAGVTACINAEPYVR</sequence>
<dbReference type="AlphaFoldDB" id="A0A8J3YZF7"/>
<keyword evidence="3" id="KW-1185">Reference proteome</keyword>
<dbReference type="EMBL" id="BOPG01000006">
    <property type="protein sequence ID" value="GIJ53392.1"/>
    <property type="molecule type" value="Genomic_DNA"/>
</dbReference>
<accession>A0A8J3YZF7</accession>
<keyword evidence="1" id="KW-0472">Membrane</keyword>
<protein>
    <submittedName>
        <fullName evidence="2">Uncharacterized protein</fullName>
    </submittedName>
</protein>
<keyword evidence="1" id="KW-0812">Transmembrane</keyword>
<gene>
    <name evidence="2" type="ORF">Vau01_009080</name>
</gene>
<dbReference type="RefSeq" id="WP_203987514.1">
    <property type="nucleotide sequence ID" value="NZ_BOPG01000006.1"/>
</dbReference>
<evidence type="ECO:0000313" key="2">
    <source>
        <dbReference type="EMBL" id="GIJ53392.1"/>
    </source>
</evidence>
<evidence type="ECO:0000313" key="3">
    <source>
        <dbReference type="Proteomes" id="UP000612585"/>
    </source>
</evidence>
<evidence type="ECO:0000256" key="1">
    <source>
        <dbReference type="SAM" id="Phobius"/>
    </source>
</evidence>
<keyword evidence="1" id="KW-1133">Transmembrane helix</keyword>
<proteinExistence type="predicted"/>
<comment type="caution">
    <text evidence="2">The sequence shown here is derived from an EMBL/GenBank/DDBJ whole genome shotgun (WGS) entry which is preliminary data.</text>
</comment>
<organism evidence="2 3">
    <name type="scientific">Virgisporangium aurantiacum</name>
    <dbReference type="NCBI Taxonomy" id="175570"/>
    <lineage>
        <taxon>Bacteria</taxon>
        <taxon>Bacillati</taxon>
        <taxon>Actinomycetota</taxon>
        <taxon>Actinomycetes</taxon>
        <taxon>Micromonosporales</taxon>
        <taxon>Micromonosporaceae</taxon>
        <taxon>Virgisporangium</taxon>
    </lineage>
</organism>
<feature type="transmembrane region" description="Helical" evidence="1">
    <location>
        <begin position="34"/>
        <end position="54"/>
    </location>
</feature>
<reference evidence="2" key="1">
    <citation type="submission" date="2021-01" db="EMBL/GenBank/DDBJ databases">
        <title>Whole genome shotgun sequence of Virgisporangium aurantiacum NBRC 16421.</title>
        <authorList>
            <person name="Komaki H."/>
            <person name="Tamura T."/>
        </authorList>
    </citation>
    <scope>NUCLEOTIDE SEQUENCE</scope>
    <source>
        <strain evidence="2">NBRC 16421</strain>
    </source>
</reference>
<dbReference type="Proteomes" id="UP000612585">
    <property type="component" value="Unassembled WGS sequence"/>
</dbReference>